<evidence type="ECO:0000259" key="1">
    <source>
        <dbReference type="Pfam" id="PF07299"/>
    </source>
</evidence>
<dbReference type="Pfam" id="PF07299">
    <property type="entry name" value="EF-G-binding_N"/>
    <property type="match status" value="1"/>
</dbReference>
<dbReference type="Gene3D" id="1.20.1280.250">
    <property type="match status" value="1"/>
</dbReference>
<name>A0A931HU64_9BACI</name>
<evidence type="ECO:0000313" key="3">
    <source>
        <dbReference type="EMBL" id="MBH0229747.1"/>
    </source>
</evidence>
<evidence type="ECO:0000259" key="2">
    <source>
        <dbReference type="Pfam" id="PF16571"/>
    </source>
</evidence>
<protein>
    <submittedName>
        <fullName evidence="3">FusB/FusC family EF-G-binding protein</fullName>
    </submittedName>
</protein>
<feature type="domain" description="Elongation factor G-binding protein C-terminal treble-clef zinc-finger" evidence="2">
    <location>
        <begin position="99"/>
        <end position="199"/>
    </location>
</feature>
<reference evidence="3 4" key="1">
    <citation type="journal article" date="2005" name="Int. J. Syst. Evol. Microbiol.">
        <title>Halobacillus yeomjeoni sp. nov., isolated from a marine solar saltern in Korea.</title>
        <authorList>
            <person name="Yoon J.H."/>
            <person name="Kang S.J."/>
            <person name="Lee C.H."/>
            <person name="Oh H.W."/>
            <person name="Oh T.K."/>
        </authorList>
    </citation>
    <scope>NUCLEOTIDE SEQUENCE [LARGE SCALE GENOMIC DNA]</scope>
    <source>
        <strain evidence="3 4">KCTC 3957</strain>
    </source>
</reference>
<proteinExistence type="predicted"/>
<dbReference type="EMBL" id="JADZSC010000001">
    <property type="protein sequence ID" value="MBH0229747.1"/>
    <property type="molecule type" value="Genomic_DNA"/>
</dbReference>
<accession>A0A931HU64</accession>
<dbReference type="InterPro" id="IPR010841">
    <property type="entry name" value="EF-G-binding_N"/>
</dbReference>
<comment type="caution">
    <text evidence="3">The sequence shown here is derived from an EMBL/GenBank/DDBJ whole genome shotgun (WGS) entry which is preliminary data.</text>
</comment>
<feature type="domain" description="Elongation factor G-binding protein N-terminal" evidence="1">
    <location>
        <begin position="4"/>
        <end position="86"/>
    </location>
</feature>
<keyword evidence="4" id="KW-1185">Reference proteome</keyword>
<dbReference type="AlphaFoldDB" id="A0A931HU64"/>
<dbReference type="InterPro" id="IPR032330">
    <property type="entry name" value="EF-G-binding_C"/>
</dbReference>
<dbReference type="RefSeq" id="WP_197316340.1">
    <property type="nucleotide sequence ID" value="NZ_JADZSC010000001.1"/>
</dbReference>
<dbReference type="CDD" id="cd16342">
    <property type="entry name" value="FusC_FusB"/>
    <property type="match status" value="1"/>
</dbReference>
<dbReference type="Proteomes" id="UP000614490">
    <property type="component" value="Unassembled WGS sequence"/>
</dbReference>
<gene>
    <name evidence="3" type="ORF">H0267_05905</name>
</gene>
<dbReference type="InterPro" id="IPR038344">
    <property type="entry name" value="EF-G_N_sf"/>
</dbReference>
<dbReference type="Pfam" id="PF16571">
    <property type="entry name" value="FBP_C"/>
    <property type="match status" value="1"/>
</dbReference>
<evidence type="ECO:0000313" key="4">
    <source>
        <dbReference type="Proteomes" id="UP000614490"/>
    </source>
</evidence>
<organism evidence="3 4">
    <name type="scientific">Halobacillus yeomjeoni</name>
    <dbReference type="NCBI Taxonomy" id="311194"/>
    <lineage>
        <taxon>Bacteria</taxon>
        <taxon>Bacillati</taxon>
        <taxon>Bacillota</taxon>
        <taxon>Bacilli</taxon>
        <taxon>Bacillales</taxon>
        <taxon>Bacillaceae</taxon>
        <taxon>Halobacillus</taxon>
    </lineage>
</organism>
<sequence length="211" mass="24377">MKSFIENHQYQYIKSQIENLLQSKLTTHDTAVTEAIKTLTQEKVTGLFGKLSEDQKQLVDQVQHVEDEAEAIFFLSRLKQHVTPFPELHTDTIQSLFPKAKKLRLPDLESVDWNELSYFGWNDQGSGKKYIILFKDGKLIGIEGRTTFSQKPGICSICHEQEDVNLFTTSVKRSSKEESITRANYICRNSNTCNRNLKNIHPLHRFIDLMT</sequence>